<organism evidence="1 2">
    <name type="scientific">Paramecium octaurelia</name>
    <dbReference type="NCBI Taxonomy" id="43137"/>
    <lineage>
        <taxon>Eukaryota</taxon>
        <taxon>Sar</taxon>
        <taxon>Alveolata</taxon>
        <taxon>Ciliophora</taxon>
        <taxon>Intramacronucleata</taxon>
        <taxon>Oligohymenophorea</taxon>
        <taxon>Peniculida</taxon>
        <taxon>Parameciidae</taxon>
        <taxon>Paramecium</taxon>
    </lineage>
</organism>
<accession>A0A8S1X835</accession>
<reference evidence="1" key="1">
    <citation type="submission" date="2021-01" db="EMBL/GenBank/DDBJ databases">
        <authorList>
            <consortium name="Genoscope - CEA"/>
            <person name="William W."/>
        </authorList>
    </citation>
    <scope>NUCLEOTIDE SEQUENCE</scope>
</reference>
<evidence type="ECO:0000313" key="1">
    <source>
        <dbReference type="EMBL" id="CAD8195676.1"/>
    </source>
</evidence>
<dbReference type="Proteomes" id="UP000683925">
    <property type="component" value="Unassembled WGS sequence"/>
</dbReference>
<comment type="caution">
    <text evidence="1">The sequence shown here is derived from an EMBL/GenBank/DDBJ whole genome shotgun (WGS) entry which is preliminary data.</text>
</comment>
<name>A0A8S1X835_PAROT</name>
<gene>
    <name evidence="1" type="ORF">POCTA_138.1.T1090193</name>
</gene>
<protein>
    <submittedName>
        <fullName evidence="1">Uncharacterized protein</fullName>
    </submittedName>
</protein>
<dbReference type="OrthoDB" id="321808at2759"/>
<proteinExistence type="predicted"/>
<dbReference type="AlphaFoldDB" id="A0A8S1X835"/>
<keyword evidence="2" id="KW-1185">Reference proteome</keyword>
<evidence type="ECO:0000313" key="2">
    <source>
        <dbReference type="Proteomes" id="UP000683925"/>
    </source>
</evidence>
<dbReference type="EMBL" id="CAJJDP010000109">
    <property type="protein sequence ID" value="CAD8195676.1"/>
    <property type="molecule type" value="Genomic_DNA"/>
</dbReference>
<sequence>MMSLEQKRKVCQKHQMEIITIDLKLSTGKEEKYLYIKCLIEKIDIQNMVLVDVTKIIIREMKSELQQLQTIKFNQNQKRIEKFKQIECLIKEYKFQKIQLIEKDLEELDQINKIYTFEDEVEILSQHYKGSYNYEIPIELDKLQDYNQFYDSIQSMLQSFPNVQSYLQVIDILQENQKIEQSNEMKASSINKVKELDKSLFIKYVNIQKKPESLLNENKSR</sequence>